<dbReference type="Proteomes" id="UP000001514">
    <property type="component" value="Unassembled WGS sequence"/>
</dbReference>
<dbReference type="SUPFAM" id="SSF54211">
    <property type="entry name" value="Ribosomal protein S5 domain 2-like"/>
    <property type="match status" value="1"/>
</dbReference>
<dbReference type="Pfam" id="PF03725">
    <property type="entry name" value="RNase_PH_C"/>
    <property type="match status" value="1"/>
</dbReference>
<evidence type="ECO:0000259" key="10">
    <source>
        <dbReference type="Pfam" id="PF01138"/>
    </source>
</evidence>
<evidence type="ECO:0000256" key="2">
    <source>
        <dbReference type="ARBA" id="ARBA00004604"/>
    </source>
</evidence>
<dbReference type="GO" id="GO:0071028">
    <property type="term" value="P:nuclear mRNA surveillance"/>
    <property type="evidence" value="ECO:0000318"/>
    <property type="project" value="GO_Central"/>
</dbReference>
<dbReference type="GO" id="GO:0034476">
    <property type="term" value="P:U5 snRNA 3'-end processing"/>
    <property type="evidence" value="ECO:0000318"/>
    <property type="project" value="GO_Central"/>
</dbReference>
<dbReference type="GO" id="GO:0016075">
    <property type="term" value="P:rRNA catabolic process"/>
    <property type="evidence" value="ECO:0000318"/>
    <property type="project" value="GO_Central"/>
</dbReference>
<dbReference type="InterPro" id="IPR033196">
    <property type="entry name" value="Rrp43"/>
</dbReference>
<dbReference type="eggNOG" id="KOG1613">
    <property type="taxonomic scope" value="Eukaryota"/>
</dbReference>
<dbReference type="GO" id="GO:0034475">
    <property type="term" value="P:U4 snRNA 3'-end processing"/>
    <property type="evidence" value="ECO:0000318"/>
    <property type="project" value="GO_Central"/>
</dbReference>
<evidence type="ECO:0000313" key="13">
    <source>
        <dbReference type="Proteomes" id="UP000001514"/>
    </source>
</evidence>
<evidence type="ECO:0000256" key="8">
    <source>
        <dbReference type="ARBA" id="ARBA00023242"/>
    </source>
</evidence>
<evidence type="ECO:0000256" key="6">
    <source>
        <dbReference type="ARBA" id="ARBA00022835"/>
    </source>
</evidence>
<evidence type="ECO:0000256" key="4">
    <source>
        <dbReference type="ARBA" id="ARBA00022490"/>
    </source>
</evidence>
<dbReference type="AlphaFoldDB" id="D8S327"/>
<evidence type="ECO:0000256" key="5">
    <source>
        <dbReference type="ARBA" id="ARBA00022552"/>
    </source>
</evidence>
<keyword evidence="7" id="KW-0694">RNA-binding</keyword>
<dbReference type="InterPro" id="IPR015847">
    <property type="entry name" value="ExoRNase_PH_dom2"/>
</dbReference>
<evidence type="ECO:0000256" key="3">
    <source>
        <dbReference type="ARBA" id="ARBA00006678"/>
    </source>
</evidence>
<dbReference type="PANTHER" id="PTHR11097:SF9">
    <property type="entry name" value="EXOSOME COMPLEX COMPONENT RRP43"/>
    <property type="match status" value="1"/>
</dbReference>
<dbReference type="OrthoDB" id="45882at2759"/>
<dbReference type="GO" id="GO:0071035">
    <property type="term" value="P:nuclear polyadenylation-dependent rRNA catabolic process"/>
    <property type="evidence" value="ECO:0000318"/>
    <property type="project" value="GO_Central"/>
</dbReference>
<dbReference type="PANTHER" id="PTHR11097">
    <property type="entry name" value="EXOSOME COMPLEX EXONUCLEASE RIBOSOMAL RNA PROCESSING PROTEIN"/>
    <property type="match status" value="1"/>
</dbReference>
<sequence length="291" mass="31232">MADDVEVDAFKRLYPAQFLERYLDASVRPDGRPLTRSRPTSVSFNAVSSADGSALVKIGNTTMLAGAKLETMEPAADTPDQGCLSVDFVMPPICSPRVRPGRPAEEAYVITEQLQNALLSSGVVDLRELSIVSGKAAWMIYLDVYCLDADGSLLDAALLASVAALAHLQVPAICVRSEGKITKAPPDAQASSDGIEFTQPRRLNLGEFPFALTVAMNQKSLIADPTAEEEAILDTKMIVILNSSQKIIALHKAGGSTTASTATIQDCLALAMRRRKTLQKVLEEALRKSTK</sequence>
<dbReference type="GO" id="GO:0000176">
    <property type="term" value="C:nuclear exosome (RNase complex)"/>
    <property type="evidence" value="ECO:0000318"/>
    <property type="project" value="GO_Central"/>
</dbReference>
<evidence type="ECO:0000256" key="9">
    <source>
        <dbReference type="ARBA" id="ARBA00030617"/>
    </source>
</evidence>
<dbReference type="FunFam" id="3.30.230.70:FF:000017">
    <property type="entry name" value="Exosome complex component Rrp42"/>
    <property type="match status" value="1"/>
</dbReference>
<comment type="similarity">
    <text evidence="3">Belongs to the RNase PH family.</text>
</comment>
<keyword evidence="5" id="KW-0698">rRNA processing</keyword>
<dbReference type="InterPro" id="IPR001247">
    <property type="entry name" value="ExoRNase_PH_dom1"/>
</dbReference>
<dbReference type="KEGG" id="smo:SELMODRAFT_176463"/>
<dbReference type="GO" id="GO:0071038">
    <property type="term" value="P:TRAMP-dependent tRNA surveillance pathway"/>
    <property type="evidence" value="ECO:0000318"/>
    <property type="project" value="GO_Central"/>
</dbReference>
<dbReference type="STRING" id="88036.D8S327"/>
<dbReference type="InterPro" id="IPR036345">
    <property type="entry name" value="ExoRNase_PH_dom2_sf"/>
</dbReference>
<dbReference type="Gramene" id="EFJ21031">
    <property type="protein sequence ID" value="EFJ21031"/>
    <property type="gene ID" value="SELMODRAFT_176463"/>
</dbReference>
<dbReference type="OMA" id="MQPGEPF"/>
<proteinExistence type="inferred from homology"/>
<dbReference type="GO" id="GO:0034473">
    <property type="term" value="P:U1 snRNA 3'-end processing"/>
    <property type="evidence" value="ECO:0000318"/>
    <property type="project" value="GO_Central"/>
</dbReference>
<name>D8S327_SELML</name>
<feature type="domain" description="Exoribonuclease phosphorolytic" evidence="10">
    <location>
        <begin position="37"/>
        <end position="171"/>
    </location>
</feature>
<dbReference type="GO" id="GO:0000467">
    <property type="term" value="P:exonucleolytic trimming to generate mature 3'-end of 5.8S rRNA from tricistronic rRNA transcript (SSU-rRNA, 5.8S rRNA, LSU-rRNA)"/>
    <property type="evidence" value="ECO:0000318"/>
    <property type="project" value="GO_Central"/>
</dbReference>
<dbReference type="InterPro" id="IPR027408">
    <property type="entry name" value="PNPase/RNase_PH_dom_sf"/>
</dbReference>
<gene>
    <name evidence="12" type="ORF">SELMODRAFT_176463</name>
</gene>
<dbReference type="InParanoid" id="D8S327"/>
<evidence type="ECO:0000313" key="12">
    <source>
        <dbReference type="EMBL" id="EFJ21031.1"/>
    </source>
</evidence>
<dbReference type="GO" id="GO:0005730">
    <property type="term" value="C:nucleolus"/>
    <property type="evidence" value="ECO:0007669"/>
    <property type="project" value="UniProtKB-SubCell"/>
</dbReference>
<evidence type="ECO:0000256" key="1">
    <source>
        <dbReference type="ARBA" id="ARBA00004496"/>
    </source>
</evidence>
<dbReference type="Pfam" id="PF01138">
    <property type="entry name" value="RNase_PH"/>
    <property type="match status" value="1"/>
</dbReference>
<dbReference type="GO" id="GO:0035925">
    <property type="term" value="F:mRNA 3'-UTR AU-rich region binding"/>
    <property type="evidence" value="ECO:0000318"/>
    <property type="project" value="GO_Central"/>
</dbReference>
<evidence type="ECO:0000259" key="11">
    <source>
        <dbReference type="Pfam" id="PF03725"/>
    </source>
</evidence>
<comment type="subcellular location">
    <subcellularLocation>
        <location evidence="1">Cytoplasm</location>
    </subcellularLocation>
    <subcellularLocation>
        <location evidence="2">Nucleus</location>
        <location evidence="2">Nucleolus</location>
    </subcellularLocation>
</comment>
<dbReference type="FunCoup" id="D8S327">
    <property type="interactions" value="3415"/>
</dbReference>
<protein>
    <recommendedName>
        <fullName evidence="9">Ribosomal RNA-processing protein 43</fullName>
    </recommendedName>
</protein>
<accession>D8S327</accession>
<dbReference type="SUPFAM" id="SSF55666">
    <property type="entry name" value="Ribonuclease PH domain 2-like"/>
    <property type="match status" value="1"/>
</dbReference>
<reference evidence="12 13" key="1">
    <citation type="journal article" date="2011" name="Science">
        <title>The Selaginella genome identifies genetic changes associated with the evolution of vascular plants.</title>
        <authorList>
            <person name="Banks J.A."/>
            <person name="Nishiyama T."/>
            <person name="Hasebe M."/>
            <person name="Bowman J.L."/>
            <person name="Gribskov M."/>
            <person name="dePamphilis C."/>
            <person name="Albert V.A."/>
            <person name="Aono N."/>
            <person name="Aoyama T."/>
            <person name="Ambrose B.A."/>
            <person name="Ashton N.W."/>
            <person name="Axtell M.J."/>
            <person name="Barker E."/>
            <person name="Barker M.S."/>
            <person name="Bennetzen J.L."/>
            <person name="Bonawitz N.D."/>
            <person name="Chapple C."/>
            <person name="Cheng C."/>
            <person name="Correa L.G."/>
            <person name="Dacre M."/>
            <person name="DeBarry J."/>
            <person name="Dreyer I."/>
            <person name="Elias M."/>
            <person name="Engstrom E.M."/>
            <person name="Estelle M."/>
            <person name="Feng L."/>
            <person name="Finet C."/>
            <person name="Floyd S.K."/>
            <person name="Frommer W.B."/>
            <person name="Fujita T."/>
            <person name="Gramzow L."/>
            <person name="Gutensohn M."/>
            <person name="Harholt J."/>
            <person name="Hattori M."/>
            <person name="Heyl A."/>
            <person name="Hirai T."/>
            <person name="Hiwatashi Y."/>
            <person name="Ishikawa M."/>
            <person name="Iwata M."/>
            <person name="Karol K.G."/>
            <person name="Koehler B."/>
            <person name="Kolukisaoglu U."/>
            <person name="Kubo M."/>
            <person name="Kurata T."/>
            <person name="Lalonde S."/>
            <person name="Li K."/>
            <person name="Li Y."/>
            <person name="Litt A."/>
            <person name="Lyons E."/>
            <person name="Manning G."/>
            <person name="Maruyama T."/>
            <person name="Michael T.P."/>
            <person name="Mikami K."/>
            <person name="Miyazaki S."/>
            <person name="Morinaga S."/>
            <person name="Murata T."/>
            <person name="Mueller-Roeber B."/>
            <person name="Nelson D.R."/>
            <person name="Obara M."/>
            <person name="Oguri Y."/>
            <person name="Olmstead R.G."/>
            <person name="Onodera N."/>
            <person name="Petersen B.L."/>
            <person name="Pils B."/>
            <person name="Prigge M."/>
            <person name="Rensing S.A."/>
            <person name="Riano-Pachon D.M."/>
            <person name="Roberts A.W."/>
            <person name="Sato Y."/>
            <person name="Scheller H.V."/>
            <person name="Schulz B."/>
            <person name="Schulz C."/>
            <person name="Shakirov E.V."/>
            <person name="Shibagaki N."/>
            <person name="Shinohara N."/>
            <person name="Shippen D.E."/>
            <person name="Soerensen I."/>
            <person name="Sotooka R."/>
            <person name="Sugimoto N."/>
            <person name="Sugita M."/>
            <person name="Sumikawa N."/>
            <person name="Tanurdzic M."/>
            <person name="Theissen G."/>
            <person name="Ulvskov P."/>
            <person name="Wakazuki S."/>
            <person name="Weng J.K."/>
            <person name="Willats W.W."/>
            <person name="Wipf D."/>
            <person name="Wolf P.G."/>
            <person name="Yang L."/>
            <person name="Zimmer A.D."/>
            <person name="Zhu Q."/>
            <person name="Mitros T."/>
            <person name="Hellsten U."/>
            <person name="Loque D."/>
            <person name="Otillar R."/>
            <person name="Salamov A."/>
            <person name="Schmutz J."/>
            <person name="Shapiro H."/>
            <person name="Lindquist E."/>
            <person name="Lucas S."/>
            <person name="Rokhsar D."/>
            <person name="Grigoriev I.V."/>
        </authorList>
    </citation>
    <scope>NUCLEOTIDE SEQUENCE [LARGE SCALE GENOMIC DNA]</scope>
</reference>
<keyword evidence="4" id="KW-0963">Cytoplasm</keyword>
<dbReference type="EMBL" id="GL377600">
    <property type="protein sequence ID" value="EFJ21031.1"/>
    <property type="molecule type" value="Genomic_DNA"/>
</dbReference>
<dbReference type="InterPro" id="IPR020568">
    <property type="entry name" value="Ribosomal_Su5_D2-typ_SF"/>
</dbReference>
<dbReference type="CDD" id="cd11369">
    <property type="entry name" value="RNase_PH_RRP43"/>
    <property type="match status" value="1"/>
</dbReference>
<keyword evidence="8" id="KW-0539">Nucleus</keyword>
<dbReference type="GO" id="GO:0000177">
    <property type="term" value="C:cytoplasmic exosome (RNase complex)"/>
    <property type="evidence" value="ECO:0000318"/>
    <property type="project" value="GO_Central"/>
</dbReference>
<keyword evidence="13" id="KW-1185">Reference proteome</keyword>
<evidence type="ECO:0000256" key="7">
    <source>
        <dbReference type="ARBA" id="ARBA00022884"/>
    </source>
</evidence>
<feature type="domain" description="Exoribonuclease phosphorolytic" evidence="11">
    <location>
        <begin position="208"/>
        <end position="273"/>
    </location>
</feature>
<dbReference type="HOGENOM" id="CLU_038194_3_1_1"/>
<dbReference type="Gene3D" id="3.30.230.70">
    <property type="entry name" value="GHMP Kinase, N-terminal domain"/>
    <property type="match status" value="1"/>
</dbReference>
<keyword evidence="6" id="KW-0271">Exosome</keyword>
<organism evidence="13">
    <name type="scientific">Selaginella moellendorffii</name>
    <name type="common">Spikemoss</name>
    <dbReference type="NCBI Taxonomy" id="88036"/>
    <lineage>
        <taxon>Eukaryota</taxon>
        <taxon>Viridiplantae</taxon>
        <taxon>Streptophyta</taxon>
        <taxon>Embryophyta</taxon>
        <taxon>Tracheophyta</taxon>
        <taxon>Lycopodiopsida</taxon>
        <taxon>Selaginellales</taxon>
        <taxon>Selaginellaceae</taxon>
        <taxon>Selaginella</taxon>
    </lineage>
</organism>
<dbReference type="InterPro" id="IPR050590">
    <property type="entry name" value="Exosome_comp_Rrp42_subfam"/>
</dbReference>